<dbReference type="EMBL" id="JBGBDC010000005">
    <property type="protein sequence ID" value="MEY2251850.1"/>
    <property type="molecule type" value="Genomic_DNA"/>
</dbReference>
<keyword evidence="2" id="KW-1185">Reference proteome</keyword>
<comment type="caution">
    <text evidence="1">The sequence shown here is derived from an EMBL/GenBank/DDBJ whole genome shotgun (WGS) entry which is preliminary data.</text>
</comment>
<organism evidence="1 2">
    <name type="scientific">Comamonas sediminis</name>
    <dbReference type="NCBI Taxonomy" id="1783360"/>
    <lineage>
        <taxon>Bacteria</taxon>
        <taxon>Pseudomonadati</taxon>
        <taxon>Pseudomonadota</taxon>
        <taxon>Betaproteobacteria</taxon>
        <taxon>Burkholderiales</taxon>
        <taxon>Comamonadaceae</taxon>
        <taxon>Comamonas</taxon>
    </lineage>
</organism>
<evidence type="ECO:0000313" key="1">
    <source>
        <dbReference type="EMBL" id="MEY2251850.1"/>
    </source>
</evidence>
<proteinExistence type="predicted"/>
<reference evidence="1 2" key="1">
    <citation type="journal article" date="2016" name="Int. J. Syst. Evol. Microbiol.">
        <title>Description of Comamonas sediminis sp. nov., isolated from lagoon sediments.</title>
        <authorList>
            <person name="Subhash Y."/>
            <person name="Bang J.J."/>
            <person name="You T.H."/>
            <person name="Lee S.S."/>
        </authorList>
    </citation>
    <scope>NUCLEOTIDE SEQUENCE [LARGE SCALE GENOMIC DNA]</scope>
    <source>
        <strain evidence="1 2">JCM 31169</strain>
    </source>
</reference>
<dbReference type="Proteomes" id="UP001562178">
    <property type="component" value="Unassembled WGS sequence"/>
</dbReference>
<gene>
    <name evidence="1" type="ORF">AB7A72_12615</name>
</gene>
<protein>
    <submittedName>
        <fullName evidence="1">Uncharacterized protein</fullName>
    </submittedName>
</protein>
<dbReference type="RefSeq" id="WP_312411903.1">
    <property type="nucleotide sequence ID" value="NZ_CP191350.1"/>
</dbReference>
<sequence length="146" mass="16402">MNVKIVFVDDAAFALQRLNERATINDEHWVLVACAPKITRRASRWGNRSTLEKWRNKWAKNLFEGLIPQSAQLQRARVSTHISEVSVQQMTAQLHAEYPEAEVLDWRRPKAISEPPSADFVPRPAKLAGSLLGILGICFSLVLDGA</sequence>
<evidence type="ECO:0000313" key="2">
    <source>
        <dbReference type="Proteomes" id="UP001562178"/>
    </source>
</evidence>
<accession>A0ABV4B4Q5</accession>
<name>A0ABV4B4Q5_9BURK</name>